<dbReference type="EMBL" id="JAVREX010000078">
    <property type="protein sequence ID" value="MDT0433001.1"/>
    <property type="molecule type" value="Genomic_DNA"/>
</dbReference>
<keyword evidence="7" id="KW-1185">Reference proteome</keyword>
<dbReference type="PANTHER" id="PTHR24221:SF654">
    <property type="entry name" value="ATP-BINDING CASSETTE SUB-FAMILY B MEMBER 6"/>
    <property type="match status" value="1"/>
</dbReference>
<accession>A0ABU2RVY9</accession>
<dbReference type="InterPro" id="IPR027417">
    <property type="entry name" value="P-loop_NTPase"/>
</dbReference>
<keyword evidence="6" id="KW-0547">Nucleotide-binding</keyword>
<organism evidence="6 7">
    <name type="scientific">Streptomyces salyersiae</name>
    <dbReference type="NCBI Taxonomy" id="3075530"/>
    <lineage>
        <taxon>Bacteria</taxon>
        <taxon>Bacillati</taxon>
        <taxon>Actinomycetota</taxon>
        <taxon>Actinomycetes</taxon>
        <taxon>Kitasatosporales</taxon>
        <taxon>Streptomycetaceae</taxon>
        <taxon>Streptomyces</taxon>
    </lineage>
</organism>
<evidence type="ECO:0000256" key="1">
    <source>
        <dbReference type="ARBA" id="ARBA00004651"/>
    </source>
</evidence>
<comment type="subcellular location">
    <subcellularLocation>
        <location evidence="1">Cell membrane</location>
        <topology evidence="1">Multi-pass membrane protein</topology>
    </subcellularLocation>
</comment>
<evidence type="ECO:0000256" key="3">
    <source>
        <dbReference type="ARBA" id="ARBA00022989"/>
    </source>
</evidence>
<feature type="non-terminal residue" evidence="6">
    <location>
        <position position="1"/>
    </location>
</feature>
<dbReference type="SUPFAM" id="SSF52540">
    <property type="entry name" value="P-loop containing nucleoside triphosphate hydrolases"/>
    <property type="match status" value="1"/>
</dbReference>
<dbReference type="InterPro" id="IPR003439">
    <property type="entry name" value="ABC_transporter-like_ATP-bd"/>
</dbReference>
<dbReference type="InterPro" id="IPR039421">
    <property type="entry name" value="Type_1_exporter"/>
</dbReference>
<sequence length="157" mass="16474">LLYAFLVVDPMTQLGQSVSLLQSGLAAAARIREIQELPAEDTRTASASGPAVAPVTGSGTPVLTFRDVHARYAPGAPRALNGVDLDIARRGHTAVVGPSGAGKTTLFSLVLRCLEPESGTVALDGVPLDRYALADLRERVVYVEQDTPLVAGTLRQN</sequence>
<proteinExistence type="predicted"/>
<dbReference type="SUPFAM" id="SSF90123">
    <property type="entry name" value="ABC transporter transmembrane region"/>
    <property type="match status" value="1"/>
</dbReference>
<keyword evidence="3" id="KW-1133">Transmembrane helix</keyword>
<evidence type="ECO:0000313" key="6">
    <source>
        <dbReference type="EMBL" id="MDT0433001.1"/>
    </source>
</evidence>
<dbReference type="Pfam" id="PF00005">
    <property type="entry name" value="ABC_tran"/>
    <property type="match status" value="1"/>
</dbReference>
<protein>
    <submittedName>
        <fullName evidence="6">ATP-binding cassette domain-containing protein</fullName>
    </submittedName>
</protein>
<reference evidence="7" key="1">
    <citation type="submission" date="2023-07" db="EMBL/GenBank/DDBJ databases">
        <title>30 novel species of actinomycetes from the DSMZ collection.</title>
        <authorList>
            <person name="Nouioui I."/>
        </authorList>
    </citation>
    <scope>NUCLEOTIDE SEQUENCE [LARGE SCALE GENOMIC DNA]</scope>
    <source>
        <strain evidence="7">DSM 41770</strain>
    </source>
</reference>
<keyword evidence="4" id="KW-0472">Membrane</keyword>
<evidence type="ECO:0000313" key="7">
    <source>
        <dbReference type="Proteomes" id="UP001183777"/>
    </source>
</evidence>
<dbReference type="GO" id="GO:0005524">
    <property type="term" value="F:ATP binding"/>
    <property type="evidence" value="ECO:0007669"/>
    <property type="project" value="UniProtKB-KW"/>
</dbReference>
<evidence type="ECO:0000256" key="2">
    <source>
        <dbReference type="ARBA" id="ARBA00022692"/>
    </source>
</evidence>
<comment type="caution">
    <text evidence="6">The sequence shown here is derived from an EMBL/GenBank/DDBJ whole genome shotgun (WGS) entry which is preliminary data.</text>
</comment>
<name>A0ABU2RVY9_9ACTN</name>
<evidence type="ECO:0000259" key="5">
    <source>
        <dbReference type="Pfam" id="PF00005"/>
    </source>
</evidence>
<feature type="domain" description="ABC transporter" evidence="5">
    <location>
        <begin position="80"/>
        <end position="152"/>
    </location>
</feature>
<gene>
    <name evidence="6" type="ORF">RM649_35980</name>
</gene>
<evidence type="ECO:0000256" key="4">
    <source>
        <dbReference type="ARBA" id="ARBA00023136"/>
    </source>
</evidence>
<keyword evidence="2" id="KW-0812">Transmembrane</keyword>
<dbReference type="InterPro" id="IPR036640">
    <property type="entry name" value="ABC1_TM_sf"/>
</dbReference>
<dbReference type="PANTHER" id="PTHR24221">
    <property type="entry name" value="ATP-BINDING CASSETTE SUB-FAMILY B"/>
    <property type="match status" value="1"/>
</dbReference>
<keyword evidence="6" id="KW-0067">ATP-binding</keyword>
<dbReference type="Gene3D" id="3.40.50.300">
    <property type="entry name" value="P-loop containing nucleotide triphosphate hydrolases"/>
    <property type="match status" value="1"/>
</dbReference>
<dbReference type="RefSeq" id="WP_311662000.1">
    <property type="nucleotide sequence ID" value="NZ_JAVREX010000078.1"/>
</dbReference>
<feature type="non-terminal residue" evidence="6">
    <location>
        <position position="157"/>
    </location>
</feature>
<dbReference type="Proteomes" id="UP001183777">
    <property type="component" value="Unassembled WGS sequence"/>
</dbReference>